<keyword evidence="4" id="KW-1185">Reference proteome</keyword>
<protein>
    <submittedName>
        <fullName evidence="3">MarR family transcriptional regulator</fullName>
    </submittedName>
</protein>
<evidence type="ECO:0000256" key="1">
    <source>
        <dbReference type="SAM" id="MobiDB-lite"/>
    </source>
</evidence>
<sequence length="181" mass="19305">MTLPPHAVREQWAVHNPGLDTSPMEVVALAKRIIALFDQAVEPLYDGAPLTAPELDVLVPLRYADEPSIARRLAANMGVSRAGMSKALAKLEKRGFIERVPNPADRRAALVTVTPAGEEAIDALFPRQLAVEAELLAGLGEDRDRVVTAMSRLAEVMERRMAEGSPAVPGGTRSAPAAPTA</sequence>
<dbReference type="SUPFAM" id="SSF46785">
    <property type="entry name" value="Winged helix' DNA-binding domain"/>
    <property type="match status" value="1"/>
</dbReference>
<dbReference type="InterPro" id="IPR036388">
    <property type="entry name" value="WH-like_DNA-bd_sf"/>
</dbReference>
<dbReference type="PRINTS" id="PR00598">
    <property type="entry name" value="HTHMARR"/>
</dbReference>
<feature type="region of interest" description="Disordered" evidence="1">
    <location>
        <begin position="160"/>
        <end position="181"/>
    </location>
</feature>
<dbReference type="Gene3D" id="1.10.10.10">
    <property type="entry name" value="Winged helix-like DNA-binding domain superfamily/Winged helix DNA-binding domain"/>
    <property type="match status" value="1"/>
</dbReference>
<dbReference type="InterPro" id="IPR000835">
    <property type="entry name" value="HTH_MarR-typ"/>
</dbReference>
<reference evidence="4" key="1">
    <citation type="journal article" date="2019" name="Int. J. Syst. Evol. Microbiol.">
        <title>The Global Catalogue of Microorganisms (GCM) 10K type strain sequencing project: providing services to taxonomists for standard genome sequencing and annotation.</title>
        <authorList>
            <consortium name="The Broad Institute Genomics Platform"/>
            <consortium name="The Broad Institute Genome Sequencing Center for Infectious Disease"/>
            <person name="Wu L."/>
            <person name="Ma J."/>
        </authorList>
    </citation>
    <scope>NUCLEOTIDE SEQUENCE [LARGE SCALE GENOMIC DNA]</scope>
    <source>
        <strain evidence="4">JCM 4805</strain>
    </source>
</reference>
<dbReference type="EMBL" id="BAAABY010000023">
    <property type="protein sequence ID" value="GAA0464717.1"/>
    <property type="molecule type" value="Genomic_DNA"/>
</dbReference>
<dbReference type="PANTHER" id="PTHR33164">
    <property type="entry name" value="TRANSCRIPTIONAL REGULATOR, MARR FAMILY"/>
    <property type="match status" value="1"/>
</dbReference>
<dbReference type="InterPro" id="IPR039422">
    <property type="entry name" value="MarR/SlyA-like"/>
</dbReference>
<feature type="domain" description="HTH marR-type" evidence="2">
    <location>
        <begin position="23"/>
        <end position="162"/>
    </location>
</feature>
<dbReference type="RefSeq" id="WP_346095493.1">
    <property type="nucleotide sequence ID" value="NZ_BAAABY010000023.1"/>
</dbReference>
<dbReference type="PROSITE" id="PS50995">
    <property type="entry name" value="HTH_MARR_2"/>
    <property type="match status" value="1"/>
</dbReference>
<dbReference type="Pfam" id="PF01047">
    <property type="entry name" value="MarR"/>
    <property type="match status" value="1"/>
</dbReference>
<proteinExistence type="predicted"/>
<evidence type="ECO:0000313" key="4">
    <source>
        <dbReference type="Proteomes" id="UP001500909"/>
    </source>
</evidence>
<dbReference type="InterPro" id="IPR036390">
    <property type="entry name" value="WH_DNA-bd_sf"/>
</dbReference>
<gene>
    <name evidence="3" type="ORF">GCM10010361_30850</name>
</gene>
<evidence type="ECO:0000259" key="2">
    <source>
        <dbReference type="PROSITE" id="PS50995"/>
    </source>
</evidence>
<evidence type="ECO:0000313" key="3">
    <source>
        <dbReference type="EMBL" id="GAA0464717.1"/>
    </source>
</evidence>
<dbReference type="PANTHER" id="PTHR33164:SF43">
    <property type="entry name" value="HTH-TYPE TRANSCRIPTIONAL REPRESSOR YETL"/>
    <property type="match status" value="1"/>
</dbReference>
<comment type="caution">
    <text evidence="3">The sequence shown here is derived from an EMBL/GenBank/DDBJ whole genome shotgun (WGS) entry which is preliminary data.</text>
</comment>
<accession>A0ABP3JWC5</accession>
<dbReference type="SMART" id="SM00347">
    <property type="entry name" value="HTH_MARR"/>
    <property type="match status" value="1"/>
</dbReference>
<organism evidence="3 4">
    <name type="scientific">Streptomyces olivaceiscleroticus</name>
    <dbReference type="NCBI Taxonomy" id="68245"/>
    <lineage>
        <taxon>Bacteria</taxon>
        <taxon>Bacillati</taxon>
        <taxon>Actinomycetota</taxon>
        <taxon>Actinomycetes</taxon>
        <taxon>Kitasatosporales</taxon>
        <taxon>Streptomycetaceae</taxon>
        <taxon>Streptomyces</taxon>
    </lineage>
</organism>
<name>A0ABP3JWC5_9ACTN</name>
<dbReference type="Proteomes" id="UP001500909">
    <property type="component" value="Unassembled WGS sequence"/>
</dbReference>